<evidence type="ECO:0000313" key="10">
    <source>
        <dbReference type="Proteomes" id="UP001157134"/>
    </source>
</evidence>
<dbReference type="InterPro" id="IPR024528">
    <property type="entry name" value="ThrE_2"/>
</dbReference>
<proteinExistence type="inferred from homology"/>
<feature type="transmembrane region" description="Helical" evidence="6">
    <location>
        <begin position="195"/>
        <end position="216"/>
    </location>
</feature>
<dbReference type="PANTHER" id="PTHR31082">
    <property type="entry name" value="PHEROMONE-REGULATED MEMBRANE PROTEIN 10"/>
    <property type="match status" value="1"/>
</dbReference>
<feature type="transmembrane region" description="Helical" evidence="6">
    <location>
        <begin position="120"/>
        <end position="138"/>
    </location>
</feature>
<evidence type="ECO:0000256" key="5">
    <source>
        <dbReference type="ARBA" id="ARBA00034125"/>
    </source>
</evidence>
<feature type="transmembrane region" description="Helical" evidence="6">
    <location>
        <begin position="294"/>
        <end position="311"/>
    </location>
</feature>
<feature type="transmembrane region" description="Helical" evidence="6">
    <location>
        <begin position="346"/>
        <end position="364"/>
    </location>
</feature>
<evidence type="ECO:0000259" key="7">
    <source>
        <dbReference type="Pfam" id="PF06738"/>
    </source>
</evidence>
<gene>
    <name evidence="9" type="ORF">tloyanaT_12520</name>
</gene>
<evidence type="ECO:0000313" key="9">
    <source>
        <dbReference type="EMBL" id="GLX85000.1"/>
    </source>
</evidence>
<keyword evidence="4 6" id="KW-0472">Membrane</keyword>
<dbReference type="PANTHER" id="PTHR31082:SF4">
    <property type="entry name" value="PHEROMONE-REGULATED MEMBRANE PROTEIN 10"/>
    <property type="match status" value="1"/>
</dbReference>
<comment type="caution">
    <text evidence="9">The sequence shown here is derived from an EMBL/GenBank/DDBJ whole genome shotgun (WGS) entry which is preliminary data.</text>
</comment>
<keyword evidence="3 6" id="KW-1133">Transmembrane helix</keyword>
<feature type="transmembrane region" description="Helical" evidence="6">
    <location>
        <begin position="237"/>
        <end position="256"/>
    </location>
</feature>
<comment type="similarity">
    <text evidence="5">Belongs to the ThrE exporter (TC 2.A.79) family.</text>
</comment>
<protein>
    <recommendedName>
        <fullName evidence="11">Threonine/serine exporter family protein</fullName>
    </recommendedName>
</protein>
<sequence>MPKAATFKQKRRFIIGLGKALHKFGTNSFRSEAHLQHVADFLELRAWFIITPTSLTFVFLDDDDQEHNFLVRVKPSELDLGSLARTDELVDELISGKRTLDESIERLDEIANKPNPYGRLSTLIAFGASSGAFAMLMHTSWNDVIWSTILGLVVAILIFWSERSKRVTEMLEPLSALVCALAASGIASFDAHVNVPLVVLSSIIVFIPGLSLTLGLSELSARHLLSGTARIMDAIMTLFKLYFGAFLGMSIGGLIWQPLTFVASTPLASWTAWLAVFILSTTLAVLFRLRKKDAPWAILGGFVAFGTSLWASAYLGYALGAFAGAFALGVYSNLFSRVMNLPSSIVLLLGLVVLVPGSKVFIGLNTAISGKEMLHVPDIGSQTFLIFMSLVAGLIFSNVAVRSRKSL</sequence>
<feature type="transmembrane region" description="Helical" evidence="6">
    <location>
        <begin position="268"/>
        <end position="287"/>
    </location>
</feature>
<evidence type="ECO:0000256" key="3">
    <source>
        <dbReference type="ARBA" id="ARBA00022989"/>
    </source>
</evidence>
<comment type="subcellular location">
    <subcellularLocation>
        <location evidence="1">Membrane</location>
        <topology evidence="1">Multi-pass membrane protein</topology>
    </subcellularLocation>
</comment>
<evidence type="ECO:0000256" key="4">
    <source>
        <dbReference type="ARBA" id="ARBA00023136"/>
    </source>
</evidence>
<reference evidence="9 10" key="1">
    <citation type="submission" date="2023-03" db="EMBL/GenBank/DDBJ databases">
        <title>Thalassotalea loyana LMG 22536T draft genome sequence.</title>
        <authorList>
            <person name="Sawabe T."/>
        </authorList>
    </citation>
    <scope>NUCLEOTIDE SEQUENCE [LARGE SCALE GENOMIC DNA]</scope>
    <source>
        <strain evidence="9 10">LMG 22536</strain>
    </source>
</reference>
<accession>A0ABQ6HE28</accession>
<dbReference type="EMBL" id="BSSV01000002">
    <property type="protein sequence ID" value="GLX85000.1"/>
    <property type="molecule type" value="Genomic_DNA"/>
</dbReference>
<feature type="transmembrane region" description="Helical" evidence="6">
    <location>
        <begin position="144"/>
        <end position="161"/>
    </location>
</feature>
<dbReference type="Pfam" id="PF12821">
    <property type="entry name" value="ThrE_2"/>
    <property type="match status" value="1"/>
</dbReference>
<feature type="transmembrane region" description="Helical" evidence="6">
    <location>
        <begin position="317"/>
        <end position="334"/>
    </location>
</feature>
<name>A0ABQ6HE28_9GAMM</name>
<dbReference type="Pfam" id="PF06738">
    <property type="entry name" value="ThrE"/>
    <property type="match status" value="1"/>
</dbReference>
<evidence type="ECO:0000256" key="2">
    <source>
        <dbReference type="ARBA" id="ARBA00022692"/>
    </source>
</evidence>
<dbReference type="Proteomes" id="UP001157134">
    <property type="component" value="Unassembled WGS sequence"/>
</dbReference>
<feature type="domain" description="Threonine/serine exporter-like N-terminal" evidence="7">
    <location>
        <begin position="12"/>
        <end position="251"/>
    </location>
</feature>
<dbReference type="InterPro" id="IPR010619">
    <property type="entry name" value="ThrE-like_N"/>
</dbReference>
<evidence type="ECO:0000259" key="8">
    <source>
        <dbReference type="Pfam" id="PF12821"/>
    </source>
</evidence>
<evidence type="ECO:0000256" key="1">
    <source>
        <dbReference type="ARBA" id="ARBA00004141"/>
    </source>
</evidence>
<organism evidence="9 10">
    <name type="scientific">Thalassotalea loyana</name>
    <dbReference type="NCBI Taxonomy" id="280483"/>
    <lineage>
        <taxon>Bacteria</taxon>
        <taxon>Pseudomonadati</taxon>
        <taxon>Pseudomonadota</taxon>
        <taxon>Gammaproteobacteria</taxon>
        <taxon>Alteromonadales</taxon>
        <taxon>Colwelliaceae</taxon>
        <taxon>Thalassotalea</taxon>
    </lineage>
</organism>
<dbReference type="InterPro" id="IPR051361">
    <property type="entry name" value="ThrE/Ser_Exporter"/>
</dbReference>
<feature type="domain" description="Threonine/Serine exporter ThrE" evidence="8">
    <location>
        <begin position="274"/>
        <end position="399"/>
    </location>
</feature>
<evidence type="ECO:0000256" key="6">
    <source>
        <dbReference type="SAM" id="Phobius"/>
    </source>
</evidence>
<feature type="transmembrane region" description="Helical" evidence="6">
    <location>
        <begin position="173"/>
        <end position="189"/>
    </location>
</feature>
<keyword evidence="2 6" id="KW-0812">Transmembrane</keyword>
<keyword evidence="10" id="KW-1185">Reference proteome</keyword>
<feature type="transmembrane region" description="Helical" evidence="6">
    <location>
        <begin position="384"/>
        <end position="401"/>
    </location>
</feature>
<dbReference type="RefSeq" id="WP_284296695.1">
    <property type="nucleotide sequence ID" value="NZ_BSSV01000002.1"/>
</dbReference>
<evidence type="ECO:0008006" key="11">
    <source>
        <dbReference type="Google" id="ProtNLM"/>
    </source>
</evidence>